<dbReference type="EnsemblMetazoa" id="CJA35370.1">
    <property type="protein sequence ID" value="CJA35370.1"/>
    <property type="gene ID" value="WBGene00211217"/>
</dbReference>
<sequence length="150" mass="16841">MNTAPDLPLRLYICCISPLGDFPLFASTFPVEEISQPSTVRVSPRNRCHDLTNDVFVLLEWSPDGPLAHAKIQLLFDVVARLYRIRSCADDRSFGTRIQFRFGLLGGLFGVGLPTKRLMLQMLQMKRDCSICQPSCYKGSNRSEGTRLTG</sequence>
<evidence type="ECO:0000313" key="2">
    <source>
        <dbReference type="Proteomes" id="UP000005237"/>
    </source>
</evidence>
<protein>
    <submittedName>
        <fullName evidence="1">Uncharacterized protein</fullName>
    </submittedName>
</protein>
<accession>A0A8R1EKE7</accession>
<keyword evidence="2" id="KW-1185">Reference proteome</keyword>
<organism evidence="1 2">
    <name type="scientific">Caenorhabditis japonica</name>
    <dbReference type="NCBI Taxonomy" id="281687"/>
    <lineage>
        <taxon>Eukaryota</taxon>
        <taxon>Metazoa</taxon>
        <taxon>Ecdysozoa</taxon>
        <taxon>Nematoda</taxon>
        <taxon>Chromadorea</taxon>
        <taxon>Rhabditida</taxon>
        <taxon>Rhabditina</taxon>
        <taxon>Rhabditomorpha</taxon>
        <taxon>Rhabditoidea</taxon>
        <taxon>Rhabditidae</taxon>
        <taxon>Peloderinae</taxon>
        <taxon>Caenorhabditis</taxon>
    </lineage>
</organism>
<reference evidence="1" key="2">
    <citation type="submission" date="2022-06" db="UniProtKB">
        <authorList>
            <consortium name="EnsemblMetazoa"/>
        </authorList>
    </citation>
    <scope>IDENTIFICATION</scope>
    <source>
        <strain evidence="1">DF5081</strain>
    </source>
</reference>
<evidence type="ECO:0000313" key="1">
    <source>
        <dbReference type="EnsemblMetazoa" id="CJA35370.1"/>
    </source>
</evidence>
<reference evidence="2" key="1">
    <citation type="submission" date="2010-08" db="EMBL/GenBank/DDBJ databases">
        <authorList>
            <consortium name="Caenorhabditis japonica Sequencing Consortium"/>
            <person name="Wilson R.K."/>
        </authorList>
    </citation>
    <scope>NUCLEOTIDE SEQUENCE [LARGE SCALE GENOMIC DNA]</scope>
    <source>
        <strain evidence="2">DF5081</strain>
    </source>
</reference>
<proteinExistence type="predicted"/>
<dbReference type="AlphaFoldDB" id="A0A8R1EKE7"/>
<dbReference type="Proteomes" id="UP000005237">
    <property type="component" value="Unassembled WGS sequence"/>
</dbReference>
<name>A0A8R1EKE7_CAEJA</name>